<feature type="binding site" description="axial binding residue" evidence="9">
    <location>
        <position position="83"/>
    </location>
    <ligand>
        <name>heme c</name>
        <dbReference type="ChEBI" id="CHEBI:61717"/>
        <label>1</label>
    </ligand>
    <ligandPart>
        <name>Fe</name>
        <dbReference type="ChEBI" id="CHEBI:18248"/>
    </ligandPart>
</feature>
<dbReference type="PANTHER" id="PTHR33751">
    <property type="entry name" value="CBB3-TYPE CYTOCHROME C OXIDASE SUBUNIT FIXP"/>
    <property type="match status" value="1"/>
</dbReference>
<keyword evidence="10" id="KW-0732">Signal</keyword>
<dbReference type="Pfam" id="PF00034">
    <property type="entry name" value="Cytochrom_C"/>
    <property type="match status" value="2"/>
</dbReference>
<feature type="signal peptide" evidence="10">
    <location>
        <begin position="1"/>
        <end position="20"/>
    </location>
</feature>
<evidence type="ECO:0000256" key="8">
    <source>
        <dbReference type="PIRSR" id="PIRSR000005-1"/>
    </source>
</evidence>
<dbReference type="Gene3D" id="1.10.760.10">
    <property type="entry name" value="Cytochrome c-like domain"/>
    <property type="match status" value="2"/>
</dbReference>
<feature type="binding site" description="covalent" evidence="8">
    <location>
        <position position="39"/>
    </location>
    <ligand>
        <name>heme c</name>
        <dbReference type="ChEBI" id="CHEBI:61717"/>
        <label>1</label>
    </ligand>
</feature>
<feature type="binding site" description="axial binding residue" evidence="9">
    <location>
        <position position="40"/>
    </location>
    <ligand>
        <name>heme c</name>
        <dbReference type="ChEBI" id="CHEBI:61717"/>
        <label>1</label>
    </ligand>
    <ligandPart>
        <name>Fe</name>
        <dbReference type="ChEBI" id="CHEBI:18248"/>
    </ligandPart>
</feature>
<evidence type="ECO:0000256" key="5">
    <source>
        <dbReference type="ARBA" id="ARBA00022764"/>
    </source>
</evidence>
<feature type="chain" id="PRO_5001717502" description="Cytochrome c domain-containing protein" evidence="10">
    <location>
        <begin position="21"/>
        <end position="212"/>
    </location>
</feature>
<evidence type="ECO:0000259" key="11">
    <source>
        <dbReference type="PROSITE" id="PS51007"/>
    </source>
</evidence>
<evidence type="ECO:0000256" key="7">
    <source>
        <dbReference type="ARBA" id="ARBA00023004"/>
    </source>
</evidence>
<dbReference type="GO" id="GO:0042597">
    <property type="term" value="C:periplasmic space"/>
    <property type="evidence" value="ECO:0007669"/>
    <property type="project" value="UniProtKB-SubCell"/>
</dbReference>
<dbReference type="RefSeq" id="WP_038498992.1">
    <property type="nucleotide sequence ID" value="NZ_AFWK01000027.1"/>
</dbReference>
<evidence type="ECO:0000256" key="9">
    <source>
        <dbReference type="PIRSR" id="PIRSR000005-2"/>
    </source>
</evidence>
<keyword evidence="13" id="KW-1185">Reference proteome</keyword>
<dbReference type="PIRSF" id="PIRSF000005">
    <property type="entry name" value="Cytochrome_c4"/>
    <property type="match status" value="1"/>
</dbReference>
<keyword evidence="5" id="KW-0574">Periplasm</keyword>
<comment type="subcellular location">
    <subcellularLocation>
        <location evidence="1">Periplasm</location>
    </subcellularLocation>
</comment>
<evidence type="ECO:0000256" key="2">
    <source>
        <dbReference type="ARBA" id="ARBA00022448"/>
    </source>
</evidence>
<dbReference type="InterPro" id="IPR024167">
    <property type="entry name" value="Cytochrome_c4-like"/>
</dbReference>
<comment type="PTM">
    <text evidence="8">Binds 2 heme c groups covalently per subunit.</text>
</comment>
<evidence type="ECO:0000256" key="3">
    <source>
        <dbReference type="ARBA" id="ARBA00022617"/>
    </source>
</evidence>
<feature type="binding site" description="axial binding residue" evidence="9">
    <location>
        <position position="143"/>
    </location>
    <ligand>
        <name>heme c</name>
        <dbReference type="ChEBI" id="CHEBI:61717"/>
        <label>2</label>
    </ligand>
    <ligandPart>
        <name>Fe</name>
        <dbReference type="ChEBI" id="CHEBI:18248"/>
    </ligandPart>
</feature>
<dbReference type="HOGENOM" id="CLU_076280_0_1_4"/>
<evidence type="ECO:0000313" key="13">
    <source>
        <dbReference type="Proteomes" id="UP000028945"/>
    </source>
</evidence>
<dbReference type="InterPro" id="IPR036909">
    <property type="entry name" value="Cyt_c-like_dom_sf"/>
</dbReference>
<keyword evidence="3 8" id="KW-0349">Heme</keyword>
<feature type="binding site" description="axial binding residue" evidence="9">
    <location>
        <position position="185"/>
    </location>
    <ligand>
        <name>heme c</name>
        <dbReference type="ChEBI" id="CHEBI:61717"/>
        <label>2</label>
    </ligand>
    <ligandPart>
        <name>Fe</name>
        <dbReference type="ChEBI" id="CHEBI:18248"/>
    </ligandPart>
</feature>
<evidence type="ECO:0000256" key="10">
    <source>
        <dbReference type="SAM" id="SignalP"/>
    </source>
</evidence>
<protein>
    <recommendedName>
        <fullName evidence="11">Cytochrome c domain-containing protein</fullName>
    </recommendedName>
</protein>
<organism evidence="12 13">
    <name type="scientific">Basilea psittacipulmonis DSM 24701</name>
    <dbReference type="NCBI Taxonomy" id="1072685"/>
    <lineage>
        <taxon>Bacteria</taxon>
        <taxon>Pseudomonadati</taxon>
        <taxon>Pseudomonadota</taxon>
        <taxon>Betaproteobacteria</taxon>
        <taxon>Burkholderiales</taxon>
        <taxon>Alcaligenaceae</taxon>
        <taxon>Basilea</taxon>
    </lineage>
</organism>
<dbReference type="InterPro" id="IPR050597">
    <property type="entry name" value="Cytochrome_c_Oxidase_Subunit"/>
</dbReference>
<evidence type="ECO:0000256" key="1">
    <source>
        <dbReference type="ARBA" id="ARBA00004418"/>
    </source>
</evidence>
<feature type="domain" description="Cytochrome c" evidence="11">
    <location>
        <begin position="24"/>
        <end position="106"/>
    </location>
</feature>
<dbReference type="STRING" id="1072685.IX83_02980"/>
<keyword evidence="7 9" id="KW-0408">Iron</keyword>
<dbReference type="PROSITE" id="PS51007">
    <property type="entry name" value="CYTC"/>
    <property type="match status" value="2"/>
</dbReference>
<name>A0A077DCT3_9BURK</name>
<dbReference type="InterPro" id="IPR009056">
    <property type="entry name" value="Cyt_c-like_dom"/>
</dbReference>
<feature type="binding site" description="covalent" evidence="8">
    <location>
        <position position="36"/>
    </location>
    <ligand>
        <name>heme c</name>
        <dbReference type="ChEBI" id="CHEBI:61717"/>
        <label>1</label>
    </ligand>
</feature>
<evidence type="ECO:0000256" key="6">
    <source>
        <dbReference type="ARBA" id="ARBA00022982"/>
    </source>
</evidence>
<dbReference type="Proteomes" id="UP000028945">
    <property type="component" value="Chromosome"/>
</dbReference>
<dbReference type="GO" id="GO:0020037">
    <property type="term" value="F:heme binding"/>
    <property type="evidence" value="ECO:0007669"/>
    <property type="project" value="InterPro"/>
</dbReference>
<accession>A0A077DCT3</accession>
<feature type="domain" description="Cytochrome c" evidence="11">
    <location>
        <begin position="125"/>
        <end position="208"/>
    </location>
</feature>
<reference evidence="12 13" key="1">
    <citation type="journal article" date="2014" name="BMC Genomics">
        <title>A genomic perspective on a new bacterial genus and species from the Alcaligenaceae family, Basilea psittacipulmonis.</title>
        <authorList>
            <person name="Whiteson K.L."/>
            <person name="Hernandez D."/>
            <person name="Lazarevic V."/>
            <person name="Gaia N."/>
            <person name="Farinelli L."/>
            <person name="Francois P."/>
            <person name="Pilo P."/>
            <person name="Frey J."/>
            <person name="Schrenzel J."/>
        </authorList>
    </citation>
    <scope>NUCLEOTIDE SEQUENCE [LARGE SCALE GENOMIC DNA]</scope>
    <source>
        <strain evidence="12 13">DSM 24701</strain>
    </source>
</reference>
<dbReference type="GO" id="GO:0009055">
    <property type="term" value="F:electron transfer activity"/>
    <property type="evidence" value="ECO:0007669"/>
    <property type="project" value="InterPro"/>
</dbReference>
<dbReference type="OrthoDB" id="9773456at2"/>
<dbReference type="SUPFAM" id="SSF46626">
    <property type="entry name" value="Cytochrome c"/>
    <property type="match status" value="2"/>
</dbReference>
<feature type="binding site" description="covalent" evidence="8">
    <location>
        <position position="142"/>
    </location>
    <ligand>
        <name>heme c</name>
        <dbReference type="ChEBI" id="CHEBI:61717"/>
        <label>2</label>
    </ligand>
</feature>
<keyword evidence="6" id="KW-0249">Electron transport</keyword>
<evidence type="ECO:0000313" key="12">
    <source>
        <dbReference type="EMBL" id="AIL32414.1"/>
    </source>
</evidence>
<gene>
    <name evidence="12" type="ORF">IX83_02980</name>
</gene>
<dbReference type="GO" id="GO:0005506">
    <property type="term" value="F:iron ion binding"/>
    <property type="evidence" value="ECO:0007669"/>
    <property type="project" value="InterPro"/>
</dbReference>
<dbReference type="AlphaFoldDB" id="A0A077DCT3"/>
<keyword evidence="2" id="KW-0813">Transport</keyword>
<feature type="binding site" description="covalent" evidence="8">
    <location>
        <position position="139"/>
    </location>
    <ligand>
        <name>heme c</name>
        <dbReference type="ChEBI" id="CHEBI:61717"/>
        <label>2</label>
    </ligand>
</feature>
<keyword evidence="4 9" id="KW-0479">Metal-binding</keyword>
<dbReference type="PANTHER" id="PTHR33751:SF9">
    <property type="entry name" value="CYTOCHROME C4"/>
    <property type="match status" value="1"/>
</dbReference>
<dbReference type="KEGG" id="bpsi:IX83_02980"/>
<dbReference type="EMBL" id="CP009238">
    <property type="protein sequence ID" value="AIL32414.1"/>
    <property type="molecule type" value="Genomic_DNA"/>
</dbReference>
<sequence>MKKILWIGLSSLMLISTLEAKSIASIQRGKELSAVCAACHMPDGRGMVIPNLEARPRITGLDAAYVWKQLKDFKAGTRENASMKPIVSMFDEEQLKDIANYFASLEVVADIAPAPSQEVAQVAQKLINQGDWNRYIPACKSCHGVGAYGVGEHFPNLNGQPASYLEHQLMIWKTGQRNNDSLHLMRSIANRLSEEEIKALAAWFASQPAVKQ</sequence>
<evidence type="ECO:0000256" key="4">
    <source>
        <dbReference type="ARBA" id="ARBA00022723"/>
    </source>
</evidence>
<proteinExistence type="predicted"/>
<dbReference type="eggNOG" id="COG2863">
    <property type="taxonomic scope" value="Bacteria"/>
</dbReference>